<dbReference type="AlphaFoldDB" id="A0AAV4WU18"/>
<dbReference type="EMBL" id="BPLQ01015115">
    <property type="protein sequence ID" value="GIY85991.1"/>
    <property type="molecule type" value="Genomic_DNA"/>
</dbReference>
<name>A0AAV4WU18_9ARAC</name>
<accession>A0AAV4WU18</accession>
<keyword evidence="1" id="KW-0812">Transmembrane</keyword>
<keyword evidence="1" id="KW-0472">Membrane</keyword>
<reference evidence="2 3" key="1">
    <citation type="submission" date="2021-06" db="EMBL/GenBank/DDBJ databases">
        <title>Caerostris darwini draft genome.</title>
        <authorList>
            <person name="Kono N."/>
            <person name="Arakawa K."/>
        </authorList>
    </citation>
    <scope>NUCLEOTIDE SEQUENCE [LARGE SCALE GENOMIC DNA]</scope>
</reference>
<evidence type="ECO:0000256" key="1">
    <source>
        <dbReference type="SAM" id="Phobius"/>
    </source>
</evidence>
<gene>
    <name evidence="2" type="ORF">CDAR_516721</name>
</gene>
<feature type="transmembrane region" description="Helical" evidence="1">
    <location>
        <begin position="20"/>
        <end position="45"/>
    </location>
</feature>
<feature type="transmembrane region" description="Helical" evidence="1">
    <location>
        <begin position="134"/>
        <end position="155"/>
    </location>
</feature>
<organism evidence="2 3">
    <name type="scientific">Caerostris darwini</name>
    <dbReference type="NCBI Taxonomy" id="1538125"/>
    <lineage>
        <taxon>Eukaryota</taxon>
        <taxon>Metazoa</taxon>
        <taxon>Ecdysozoa</taxon>
        <taxon>Arthropoda</taxon>
        <taxon>Chelicerata</taxon>
        <taxon>Arachnida</taxon>
        <taxon>Araneae</taxon>
        <taxon>Araneomorphae</taxon>
        <taxon>Entelegynae</taxon>
        <taxon>Araneoidea</taxon>
        <taxon>Araneidae</taxon>
        <taxon>Caerostris</taxon>
    </lineage>
</organism>
<comment type="caution">
    <text evidence="2">The sequence shown here is derived from an EMBL/GenBank/DDBJ whole genome shotgun (WGS) entry which is preliminary data.</text>
</comment>
<protein>
    <submittedName>
        <fullName evidence="2">Uncharacterized protein</fullName>
    </submittedName>
</protein>
<dbReference type="Proteomes" id="UP001054837">
    <property type="component" value="Unassembled WGS sequence"/>
</dbReference>
<keyword evidence="1" id="KW-1133">Transmembrane helix</keyword>
<keyword evidence="3" id="KW-1185">Reference proteome</keyword>
<sequence>MYSNSDLFNSWSKVSGSSASFSLSIIIFLLTVLFTTGGVLGVIVIEGTLLVDINSTSGSCSREFCFHISLGGGRGGDDSFRRLAVSFFEDDENYCSSSSGGIMRLTIWYWTSSFLNWSETVELNESYPQSHLRAYLGAVTFTAITGKLLAMSMLFPRWCLEVLVP</sequence>
<evidence type="ECO:0000313" key="2">
    <source>
        <dbReference type="EMBL" id="GIY85991.1"/>
    </source>
</evidence>
<evidence type="ECO:0000313" key="3">
    <source>
        <dbReference type="Proteomes" id="UP001054837"/>
    </source>
</evidence>
<proteinExistence type="predicted"/>